<dbReference type="Gene3D" id="3.30.300.30">
    <property type="match status" value="1"/>
</dbReference>
<dbReference type="Gene3D" id="3.40.50.12780">
    <property type="entry name" value="N-terminal domain of ligase-like"/>
    <property type="match status" value="1"/>
</dbReference>
<dbReference type="EMBL" id="FWFF01000005">
    <property type="protein sequence ID" value="SLM95030.1"/>
    <property type="molecule type" value="Genomic_DNA"/>
</dbReference>
<feature type="domain" description="AMP-binding enzyme C-terminal" evidence="3">
    <location>
        <begin position="425"/>
        <end position="498"/>
    </location>
</feature>
<dbReference type="InterPro" id="IPR042099">
    <property type="entry name" value="ANL_N_sf"/>
</dbReference>
<dbReference type="SUPFAM" id="SSF56801">
    <property type="entry name" value="Acetyl-CoA synthetase-like"/>
    <property type="match status" value="1"/>
</dbReference>
<reference evidence="5" key="1">
    <citation type="submission" date="2017-02" db="EMBL/GenBank/DDBJ databases">
        <authorList>
            <person name="Dridi B."/>
        </authorList>
    </citation>
    <scope>NUCLEOTIDE SEQUENCE [LARGE SCALE GENOMIC DNA]</scope>
    <source>
        <strain evidence="5">B Co 03.10</strain>
    </source>
</reference>
<evidence type="ECO:0000259" key="2">
    <source>
        <dbReference type="Pfam" id="PF00501"/>
    </source>
</evidence>
<dbReference type="GO" id="GO:0008756">
    <property type="term" value="F:o-succinylbenzoate-CoA ligase activity"/>
    <property type="evidence" value="ECO:0007669"/>
    <property type="project" value="UniProtKB-EC"/>
</dbReference>
<dbReference type="RefSeq" id="WP_087005367.1">
    <property type="nucleotide sequence ID" value="NZ_FWFF01000005.1"/>
</dbReference>
<dbReference type="InterPro" id="IPR025110">
    <property type="entry name" value="AMP-bd_C"/>
</dbReference>
<evidence type="ECO:0000259" key="3">
    <source>
        <dbReference type="Pfam" id="PF13193"/>
    </source>
</evidence>
<evidence type="ECO:0000313" key="4">
    <source>
        <dbReference type="EMBL" id="SLM95030.1"/>
    </source>
</evidence>
<evidence type="ECO:0000256" key="1">
    <source>
        <dbReference type="SAM" id="MobiDB-lite"/>
    </source>
</evidence>
<evidence type="ECO:0000313" key="5">
    <source>
        <dbReference type="Proteomes" id="UP000196581"/>
    </source>
</evidence>
<organism evidence="4 5">
    <name type="scientific">Brevibacterium yomogidense</name>
    <dbReference type="NCBI Taxonomy" id="946573"/>
    <lineage>
        <taxon>Bacteria</taxon>
        <taxon>Bacillati</taxon>
        <taxon>Actinomycetota</taxon>
        <taxon>Actinomycetes</taxon>
        <taxon>Micrococcales</taxon>
        <taxon>Brevibacteriaceae</taxon>
        <taxon>Brevibacterium</taxon>
    </lineage>
</organism>
<name>A0A1X6X7C6_9MICO</name>
<feature type="domain" description="AMP-dependent synthetase/ligase" evidence="2">
    <location>
        <begin position="21"/>
        <end position="375"/>
    </location>
</feature>
<keyword evidence="5" id="KW-1185">Reference proteome</keyword>
<dbReference type="Proteomes" id="UP000196581">
    <property type="component" value="Unassembled WGS sequence"/>
</dbReference>
<dbReference type="InterPro" id="IPR045851">
    <property type="entry name" value="AMP-bd_C_sf"/>
</dbReference>
<dbReference type="Pfam" id="PF13193">
    <property type="entry name" value="AMP-binding_C"/>
    <property type="match status" value="1"/>
</dbReference>
<dbReference type="AlphaFoldDB" id="A0A1X6X7C6"/>
<dbReference type="InterPro" id="IPR000873">
    <property type="entry name" value="AMP-dep_synth/lig_dom"/>
</dbReference>
<dbReference type="PANTHER" id="PTHR43767:SF1">
    <property type="entry name" value="NONRIBOSOMAL PEPTIDE SYNTHASE PES1 (EUROFUNG)-RELATED"/>
    <property type="match status" value="1"/>
</dbReference>
<keyword evidence="4" id="KW-0436">Ligase</keyword>
<protein>
    <submittedName>
        <fullName evidence="4">O-succinylbenzoic acid--CoA ligase</fullName>
        <ecNumber evidence="4">6.2.1.26</ecNumber>
    </submittedName>
</protein>
<dbReference type="Pfam" id="PF00501">
    <property type="entry name" value="AMP-binding"/>
    <property type="match status" value="1"/>
</dbReference>
<feature type="region of interest" description="Disordered" evidence="1">
    <location>
        <begin position="512"/>
        <end position="553"/>
    </location>
</feature>
<dbReference type="InterPro" id="IPR050237">
    <property type="entry name" value="ATP-dep_AMP-bd_enzyme"/>
</dbReference>
<proteinExistence type="predicted"/>
<accession>A0A1X6X7C6</accession>
<sequence length="553" mass="58904">MTQPDTFGRHEDATLARWLADRATVDGRRIAIDDRGVLIDYATLHHRASALADRLAAGGYGAGGRIATLSGNSADHVVAFFACASLGIAFMPLSWRLTPTELAALIRRSNPDLVLLEEEYASVGHEALRQRGLDAPEATGLGPAGVETEVPPARTQRTRRSVVGEDPLLVIFTSGSEAEPKGVVLTHANCFWNNLALSRALPIAASDVVLAMLPQHHVAAWNVQPLLAWWVGATVVMERTFQPDRILQLVQERGVTTMMGVPTQYRLLFDAADAAAADLRSLTTVVVGGATIAATLAQDAAALGVPLTQGYGLTEAGPNVLFLRHEELMKHPGSVGRPYPTVETALMDPESGLPLDGVATGELWVRGPSLFAGYLDDEATTAWAFRDGWMRTGDLAHRDADGIHRIVDRLKNIYVSGGENVAPAEVEAALEAHPLVTRACVVGVPDRVWGERGFAFVVADKPLSPDELRAHARSILAGFKVPAHVEFVDELPETVIGKLDRLRLRREAADGVVGYSGGSRSSRGSESSGDLGTSAACASAVPGSVDSEEVDRG</sequence>
<gene>
    <name evidence="4" type="ORF">FM105_04480</name>
</gene>
<feature type="compositionally biased region" description="Low complexity" evidence="1">
    <location>
        <begin position="512"/>
        <end position="532"/>
    </location>
</feature>
<dbReference type="PANTHER" id="PTHR43767">
    <property type="entry name" value="LONG-CHAIN-FATTY-ACID--COA LIGASE"/>
    <property type="match status" value="1"/>
</dbReference>
<dbReference type="EC" id="6.2.1.26" evidence="4"/>